<keyword evidence="2" id="KW-1185">Reference proteome</keyword>
<accession>A0ABR3DI02</accession>
<dbReference type="EMBL" id="JAVLET010000003">
    <property type="protein sequence ID" value="KAL0471513.1"/>
    <property type="molecule type" value="Genomic_DNA"/>
</dbReference>
<evidence type="ECO:0000313" key="1">
    <source>
        <dbReference type="EMBL" id="KAL0471513.1"/>
    </source>
</evidence>
<organism evidence="1 2">
    <name type="scientific">Neurospora intermedia</name>
    <dbReference type="NCBI Taxonomy" id="5142"/>
    <lineage>
        <taxon>Eukaryota</taxon>
        <taxon>Fungi</taxon>
        <taxon>Dikarya</taxon>
        <taxon>Ascomycota</taxon>
        <taxon>Pezizomycotina</taxon>
        <taxon>Sordariomycetes</taxon>
        <taxon>Sordariomycetidae</taxon>
        <taxon>Sordariales</taxon>
        <taxon>Sordariaceae</taxon>
        <taxon>Neurospora</taxon>
    </lineage>
</organism>
<proteinExistence type="predicted"/>
<protein>
    <submittedName>
        <fullName evidence="1">Uncharacterized protein</fullName>
    </submittedName>
</protein>
<reference evidence="1 2" key="1">
    <citation type="submission" date="2023-09" db="EMBL/GenBank/DDBJ databases">
        <title>Multi-omics analysis of a traditional fermented food reveals byproduct-associated fungal strains for waste-to-food upcycling.</title>
        <authorList>
            <consortium name="Lawrence Berkeley National Laboratory"/>
            <person name="Rekdal V.M."/>
            <person name="Villalobos-Escobedo J.M."/>
            <person name="Rodriguez-Valeron N."/>
            <person name="Garcia M.O."/>
            <person name="Vasquez D.P."/>
            <person name="Damayanti I."/>
            <person name="Sorensen P.M."/>
            <person name="Baidoo E.E."/>
            <person name="De Carvalho A.C."/>
            <person name="Riley R."/>
            <person name="Lipzen A."/>
            <person name="He G."/>
            <person name="Yan M."/>
            <person name="Haridas S."/>
            <person name="Daum C."/>
            <person name="Yoshinaga Y."/>
            <person name="Ng V."/>
            <person name="Grigoriev I.V."/>
            <person name="Munk R."/>
            <person name="Nuraida L."/>
            <person name="Wijaya C.H."/>
            <person name="Morales P.-C."/>
            <person name="Keasling J.D."/>
        </authorList>
    </citation>
    <scope>NUCLEOTIDE SEQUENCE [LARGE SCALE GENOMIC DNA]</scope>
    <source>
        <strain evidence="1 2">FGSC 2613</strain>
    </source>
</reference>
<name>A0ABR3DI02_NEUIN</name>
<comment type="caution">
    <text evidence="1">The sequence shown here is derived from an EMBL/GenBank/DDBJ whole genome shotgun (WGS) entry which is preliminary data.</text>
</comment>
<dbReference type="Proteomes" id="UP001451303">
    <property type="component" value="Unassembled WGS sequence"/>
</dbReference>
<sequence>MRVTDHSFYTDAYNPGSMGAARLHRGSRINRSGDPGSKRYKGDRWLWGPSSIIDCVILLTTKFGREFHRGVADALSELAPVTIRL</sequence>
<gene>
    <name evidence="1" type="ORF">QR685DRAFT_439790</name>
</gene>
<evidence type="ECO:0000313" key="2">
    <source>
        <dbReference type="Proteomes" id="UP001451303"/>
    </source>
</evidence>